<name>A0AAE0W5L7_9BIVA</name>
<evidence type="ECO:0000313" key="3">
    <source>
        <dbReference type="Proteomes" id="UP001195483"/>
    </source>
</evidence>
<reference evidence="2" key="1">
    <citation type="journal article" date="2021" name="Genome Biol. Evol.">
        <title>A High-Quality Reference Genome for a Parasitic Bivalve with Doubly Uniparental Inheritance (Bivalvia: Unionida).</title>
        <authorList>
            <person name="Smith C.H."/>
        </authorList>
    </citation>
    <scope>NUCLEOTIDE SEQUENCE</scope>
    <source>
        <strain evidence="2">CHS0354</strain>
    </source>
</reference>
<organism evidence="2 3">
    <name type="scientific">Potamilus streckersoni</name>
    <dbReference type="NCBI Taxonomy" id="2493646"/>
    <lineage>
        <taxon>Eukaryota</taxon>
        <taxon>Metazoa</taxon>
        <taxon>Spiralia</taxon>
        <taxon>Lophotrochozoa</taxon>
        <taxon>Mollusca</taxon>
        <taxon>Bivalvia</taxon>
        <taxon>Autobranchia</taxon>
        <taxon>Heteroconchia</taxon>
        <taxon>Palaeoheterodonta</taxon>
        <taxon>Unionida</taxon>
        <taxon>Unionoidea</taxon>
        <taxon>Unionidae</taxon>
        <taxon>Ambleminae</taxon>
        <taxon>Lampsilini</taxon>
        <taxon>Potamilus</taxon>
    </lineage>
</organism>
<gene>
    <name evidence="2" type="ORF">CHS0354_024831</name>
</gene>
<protein>
    <submittedName>
        <fullName evidence="2">Uncharacterized protein</fullName>
    </submittedName>
</protein>
<keyword evidence="3" id="KW-1185">Reference proteome</keyword>
<accession>A0AAE0W5L7</accession>
<reference evidence="2" key="3">
    <citation type="submission" date="2023-05" db="EMBL/GenBank/DDBJ databases">
        <authorList>
            <person name="Smith C.H."/>
        </authorList>
    </citation>
    <scope>NUCLEOTIDE SEQUENCE</scope>
    <source>
        <strain evidence="2">CHS0354</strain>
        <tissue evidence="2">Mantle</tissue>
    </source>
</reference>
<comment type="caution">
    <text evidence="2">The sequence shown here is derived from an EMBL/GenBank/DDBJ whole genome shotgun (WGS) entry which is preliminary data.</text>
</comment>
<proteinExistence type="predicted"/>
<dbReference type="AlphaFoldDB" id="A0AAE0W5L7"/>
<feature type="region of interest" description="Disordered" evidence="1">
    <location>
        <begin position="34"/>
        <end position="69"/>
    </location>
</feature>
<evidence type="ECO:0000256" key="1">
    <source>
        <dbReference type="SAM" id="MobiDB-lite"/>
    </source>
</evidence>
<dbReference type="Proteomes" id="UP001195483">
    <property type="component" value="Unassembled WGS sequence"/>
</dbReference>
<feature type="compositionally biased region" description="Low complexity" evidence="1">
    <location>
        <begin position="55"/>
        <end position="68"/>
    </location>
</feature>
<reference evidence="2" key="2">
    <citation type="journal article" date="2021" name="Genome Biol. Evol.">
        <title>Developing a high-quality reference genome for a parasitic bivalve with doubly uniparental inheritance (Bivalvia: Unionida).</title>
        <authorList>
            <person name="Smith C.H."/>
        </authorList>
    </citation>
    <scope>NUCLEOTIDE SEQUENCE</scope>
    <source>
        <strain evidence="2">CHS0354</strain>
        <tissue evidence="2">Mantle</tissue>
    </source>
</reference>
<sequence length="89" mass="9931">MELAKTWREFNKVLGNLDERILEANKFIPLAEVDEKNIDSSTGSPKDLNESGVNSITSTPITSMTPIPAKGIRKGHWDFCTYHPQEVTA</sequence>
<evidence type="ECO:0000313" key="2">
    <source>
        <dbReference type="EMBL" id="KAK3601110.1"/>
    </source>
</evidence>
<dbReference type="EMBL" id="JAEAOA010001465">
    <property type="protein sequence ID" value="KAK3601110.1"/>
    <property type="molecule type" value="Genomic_DNA"/>
</dbReference>